<proteinExistence type="predicted"/>
<comment type="caution">
    <text evidence="1">The sequence shown here is derived from an EMBL/GenBank/DDBJ whole genome shotgun (WGS) entry which is preliminary data.</text>
</comment>
<organism evidence="1 2">
    <name type="scientific">Boeremia exigua</name>
    <dbReference type="NCBI Taxonomy" id="749465"/>
    <lineage>
        <taxon>Eukaryota</taxon>
        <taxon>Fungi</taxon>
        <taxon>Dikarya</taxon>
        <taxon>Ascomycota</taxon>
        <taxon>Pezizomycotina</taxon>
        <taxon>Dothideomycetes</taxon>
        <taxon>Pleosporomycetidae</taxon>
        <taxon>Pleosporales</taxon>
        <taxon>Pleosporineae</taxon>
        <taxon>Didymellaceae</taxon>
        <taxon>Boeremia</taxon>
    </lineage>
</organism>
<dbReference type="Proteomes" id="UP001153331">
    <property type="component" value="Unassembled WGS sequence"/>
</dbReference>
<reference evidence="1" key="1">
    <citation type="submission" date="2022-11" db="EMBL/GenBank/DDBJ databases">
        <title>Genome Sequence of Boeremia exigua.</title>
        <authorList>
            <person name="Buettner E."/>
        </authorList>
    </citation>
    <scope>NUCLEOTIDE SEQUENCE</scope>
    <source>
        <strain evidence="1">CU02</strain>
    </source>
</reference>
<gene>
    <name evidence="1" type="ORF">OPT61_g2885</name>
</gene>
<evidence type="ECO:0000313" key="2">
    <source>
        <dbReference type="Proteomes" id="UP001153331"/>
    </source>
</evidence>
<accession>A0ACC2IJT5</accession>
<sequence length="416" mass="46952">MFKALVLRRSFSAFNRVPTSRIVQSAARDGHESIIIHRVRIRKPFLSRQRLVGAVAIATATYGLGHYLGLEVEVEEQEVKETKPGRWKKQVRKEDGTLDEVDDEEANQEGEDEDEEDYDDAILFFPTGLSRPKPITYYKGSDPEWQEFKRVVQDEKRREKIRQDLVTVVRMTCSTPATIAKIGTIDHSKGRVWIEYKFPDGPPSEFERPGYELTENLEWRKTTRDVEVAHHHRLQKLLQPTAVAGALYKDTKRRAERSWNYFAVYMGWAEKTEHLTAQQIMKQTTSPSSPTGSAATPVTAASTSPFGTSSTEQSTARSPSSTGGSEKEIGFALLDPKNLTLDIGEFRRDFQRASGHTHLVPRGAFTVHALVEVLGSKARLTMNVHGIYDPKIGRFISLHGNVWDQAANQQFPKGGR</sequence>
<dbReference type="EMBL" id="JAPHNI010000138">
    <property type="protein sequence ID" value="KAJ8115474.1"/>
    <property type="molecule type" value="Genomic_DNA"/>
</dbReference>
<protein>
    <submittedName>
        <fullName evidence="1">Uncharacterized protein</fullName>
    </submittedName>
</protein>
<name>A0ACC2IJT5_9PLEO</name>
<keyword evidence="2" id="KW-1185">Reference proteome</keyword>
<evidence type="ECO:0000313" key="1">
    <source>
        <dbReference type="EMBL" id="KAJ8115474.1"/>
    </source>
</evidence>